<sequence length="252" mass="27898">MSDEPIYPASVYCTHGFWYQEYWYCLDEQCQYRYEPVPAETAEPSRAYHTAGHDGYSLAAGSGADEENGLNDGTFGYGGATAYGEWRGNHQPSSQQGQDAYQFGAQQYDNYQQDGNYQQEYRWHNNRDDGQQSGYQGDVGRGDYRYPPNAQQPVPPSDAATTGSGSSAAQTHSTPEDGASMVGNADEDTEDRTWSYLQEDNGDDQDVDEAMNLFPECPVGDTHYPRKLSIGSEPESGVDESNIEGRPDLGPR</sequence>
<dbReference type="EMBL" id="CP090035">
    <property type="protein sequence ID" value="UPK96461.1"/>
    <property type="molecule type" value="Genomic_DNA"/>
</dbReference>
<protein>
    <submittedName>
        <fullName evidence="1">Uncharacterized protein</fullName>
    </submittedName>
</protein>
<evidence type="ECO:0000313" key="1">
    <source>
        <dbReference type="EMBL" id="UPK96461.1"/>
    </source>
</evidence>
<dbReference type="Proteomes" id="UP000830768">
    <property type="component" value="Chromosome 6"/>
</dbReference>
<keyword evidence="2" id="KW-1185">Reference proteome</keyword>
<evidence type="ECO:0000313" key="2">
    <source>
        <dbReference type="Proteomes" id="UP000830768"/>
    </source>
</evidence>
<accession>A0ACD3Z5H2</accession>
<name>A0ACD3Z5H2_FUSSC</name>
<reference evidence="1" key="1">
    <citation type="submission" date="2021-11" db="EMBL/GenBank/DDBJ databases">
        <title>Fusarium solani-melongenae Genome sequencing and assembly.</title>
        <authorList>
            <person name="Xie S."/>
            <person name="Huang L."/>
            <person name="Zhang X."/>
        </authorList>
    </citation>
    <scope>NUCLEOTIDE SEQUENCE</scope>
    <source>
        <strain evidence="1">CRI 24-3</strain>
    </source>
</reference>
<proteinExistence type="predicted"/>
<gene>
    <name evidence="1" type="ORF">LCI18_007396</name>
</gene>
<organism evidence="1 2">
    <name type="scientific">Fusarium solani subsp. cucurbitae</name>
    <name type="common">Neocosmosporum cucurbitae</name>
    <dbReference type="NCBI Taxonomy" id="2747967"/>
    <lineage>
        <taxon>Eukaryota</taxon>
        <taxon>Fungi</taxon>
        <taxon>Dikarya</taxon>
        <taxon>Ascomycota</taxon>
        <taxon>Pezizomycotina</taxon>
        <taxon>Sordariomycetes</taxon>
        <taxon>Hypocreomycetidae</taxon>
        <taxon>Hypocreales</taxon>
        <taxon>Nectriaceae</taxon>
        <taxon>Fusarium</taxon>
        <taxon>Fusarium solani species complex</taxon>
    </lineage>
</organism>